<accession>A0ABD5ZEM5</accession>
<dbReference type="PANTHER" id="PTHR43711">
    <property type="entry name" value="TWO-COMPONENT HISTIDINE KINASE"/>
    <property type="match status" value="1"/>
</dbReference>
<evidence type="ECO:0000256" key="3">
    <source>
        <dbReference type="ARBA" id="ARBA00022679"/>
    </source>
</evidence>
<protein>
    <recommendedName>
        <fullName evidence="2">histidine kinase</fullName>
        <ecNumber evidence="2">2.7.13.3</ecNumber>
    </recommendedName>
</protein>
<dbReference type="Proteomes" id="UP001596481">
    <property type="component" value="Unassembled WGS sequence"/>
</dbReference>
<dbReference type="Pfam" id="PF16927">
    <property type="entry name" value="HisKA_7TM"/>
    <property type="match status" value="1"/>
</dbReference>
<dbReference type="InterPro" id="IPR005467">
    <property type="entry name" value="His_kinase_dom"/>
</dbReference>
<dbReference type="SUPFAM" id="SSF55874">
    <property type="entry name" value="ATPase domain of HSP90 chaperone/DNA topoisomerase II/histidine kinase"/>
    <property type="match status" value="1"/>
</dbReference>
<dbReference type="InterPro" id="IPR031621">
    <property type="entry name" value="HisKA_7TM"/>
</dbReference>
<dbReference type="GO" id="GO:0004673">
    <property type="term" value="F:protein histidine kinase activity"/>
    <property type="evidence" value="ECO:0007669"/>
    <property type="project" value="UniProtKB-EC"/>
</dbReference>
<feature type="transmembrane region" description="Helical" evidence="6">
    <location>
        <begin position="101"/>
        <end position="125"/>
    </location>
</feature>
<reference evidence="8 9" key="1">
    <citation type="journal article" date="2019" name="Int. J. Syst. Evol. Microbiol.">
        <title>The Global Catalogue of Microorganisms (GCM) 10K type strain sequencing project: providing services to taxonomists for standard genome sequencing and annotation.</title>
        <authorList>
            <consortium name="The Broad Institute Genomics Platform"/>
            <consortium name="The Broad Institute Genome Sequencing Center for Infectious Disease"/>
            <person name="Wu L."/>
            <person name="Ma J."/>
        </authorList>
    </citation>
    <scope>NUCLEOTIDE SEQUENCE [LARGE SCALE GENOMIC DNA]</scope>
    <source>
        <strain evidence="8 9">DSM 29988</strain>
    </source>
</reference>
<sequence>MAWSLSMASILGVVASLISGLVALYSLRHGEKRMALQFAALEVALVAWSMAYAIQLGYGTLAEQLFWQQITLGIAGTIPTGFLLFTIAYSGHDMWLSRERVALLLTEPVVWFLLCISNPMHGLVWTGTEFTPTLLASVTALDFGIGYAVHILYAYAIVTLGIVLLVQHATEVAPAYQKQVGLLVGGVLPPFISHILFTLGRSPIPALDLTPFAFAFTGIVFGLALFQFDLLQLTPIAREQAFHEAGDGLLIVNNDGEIIDVMGVAAQVLTPPPRIGAPLEETVLDADLDALHESEMTASRDGEQRVYQFQVSSVTAHHGQQVGTLVLMRDITGLYVSRQRLSVSNRVLRHNLRNDMNVVLGYASELESKLDDEEARQARILRKKVEHFLELANKAKQIENVYSDTSESGMSTDLVSHLREVVGDQQDTHPGVEFTVDSAFETVVRGVDSNTFRLAFQNILDNAIKHNDSDTPRIAVTIEDLETETLVKVSDNGPGIPEIERKAVGAEIETALNHSQGLGLWLTYWCATSWGGDLRFESGEDGTTVTLAIPKDTDSIATVPT</sequence>
<feature type="transmembrane region" description="Helical" evidence="6">
    <location>
        <begin position="145"/>
        <end position="168"/>
    </location>
</feature>
<keyword evidence="3" id="KW-0808">Transferase</keyword>
<dbReference type="Pfam" id="PF02518">
    <property type="entry name" value="HATPase_c"/>
    <property type="match status" value="1"/>
</dbReference>
<gene>
    <name evidence="8" type="ORF">ACFQJC_09130</name>
</gene>
<comment type="catalytic activity">
    <reaction evidence="1">
        <text>ATP + protein L-histidine = ADP + protein N-phospho-L-histidine.</text>
        <dbReference type="EC" id="2.7.13.3"/>
    </reaction>
</comment>
<evidence type="ECO:0000256" key="1">
    <source>
        <dbReference type="ARBA" id="ARBA00000085"/>
    </source>
</evidence>
<organism evidence="8 9">
    <name type="scientific">Haloferax namakaokahaiae</name>
    <dbReference type="NCBI Taxonomy" id="1748331"/>
    <lineage>
        <taxon>Archaea</taxon>
        <taxon>Methanobacteriati</taxon>
        <taxon>Methanobacteriota</taxon>
        <taxon>Stenosarchaea group</taxon>
        <taxon>Halobacteria</taxon>
        <taxon>Halobacteriales</taxon>
        <taxon>Haloferacaceae</taxon>
        <taxon>Haloferax</taxon>
    </lineage>
</organism>
<dbReference type="InterPro" id="IPR050736">
    <property type="entry name" value="Sensor_HK_Regulatory"/>
</dbReference>
<dbReference type="RefSeq" id="WP_390223013.1">
    <property type="nucleotide sequence ID" value="NZ_JBHTAA010000005.1"/>
</dbReference>
<comment type="caution">
    <text evidence="8">The sequence shown here is derived from an EMBL/GenBank/DDBJ whole genome shotgun (WGS) entry which is preliminary data.</text>
</comment>
<evidence type="ECO:0000313" key="9">
    <source>
        <dbReference type="Proteomes" id="UP001596481"/>
    </source>
</evidence>
<dbReference type="CDD" id="cd00075">
    <property type="entry name" value="HATPase"/>
    <property type="match status" value="1"/>
</dbReference>
<keyword evidence="6" id="KW-0472">Membrane</keyword>
<proteinExistence type="predicted"/>
<keyword evidence="4 8" id="KW-0418">Kinase</keyword>
<dbReference type="EC" id="2.7.13.3" evidence="2"/>
<dbReference type="Gene3D" id="3.30.450.20">
    <property type="entry name" value="PAS domain"/>
    <property type="match status" value="1"/>
</dbReference>
<dbReference type="InterPro" id="IPR003594">
    <property type="entry name" value="HATPase_dom"/>
</dbReference>
<dbReference type="AlphaFoldDB" id="A0ABD5ZEM5"/>
<name>A0ABD5ZEM5_9EURY</name>
<dbReference type="EMBL" id="JBHTAA010000005">
    <property type="protein sequence ID" value="MFC7203676.1"/>
    <property type="molecule type" value="Genomic_DNA"/>
</dbReference>
<evidence type="ECO:0000256" key="2">
    <source>
        <dbReference type="ARBA" id="ARBA00012438"/>
    </source>
</evidence>
<keyword evidence="5" id="KW-0902">Two-component regulatory system</keyword>
<dbReference type="InterPro" id="IPR036890">
    <property type="entry name" value="HATPase_C_sf"/>
</dbReference>
<dbReference type="PROSITE" id="PS50109">
    <property type="entry name" value="HIS_KIN"/>
    <property type="match status" value="1"/>
</dbReference>
<evidence type="ECO:0000259" key="7">
    <source>
        <dbReference type="PROSITE" id="PS50109"/>
    </source>
</evidence>
<dbReference type="SMART" id="SM00387">
    <property type="entry name" value="HATPase_c"/>
    <property type="match status" value="1"/>
</dbReference>
<feature type="transmembrane region" description="Helical" evidence="6">
    <location>
        <begin position="212"/>
        <end position="231"/>
    </location>
</feature>
<dbReference type="Gene3D" id="3.30.565.10">
    <property type="entry name" value="Histidine kinase-like ATPase, C-terminal domain"/>
    <property type="match status" value="1"/>
</dbReference>
<evidence type="ECO:0000256" key="4">
    <source>
        <dbReference type="ARBA" id="ARBA00022777"/>
    </source>
</evidence>
<feature type="transmembrane region" description="Helical" evidence="6">
    <location>
        <begin position="34"/>
        <end position="54"/>
    </location>
</feature>
<dbReference type="PANTHER" id="PTHR43711:SF1">
    <property type="entry name" value="HISTIDINE KINASE 1"/>
    <property type="match status" value="1"/>
</dbReference>
<feature type="domain" description="Histidine kinase" evidence="7">
    <location>
        <begin position="347"/>
        <end position="553"/>
    </location>
</feature>
<feature type="transmembrane region" description="Helical" evidence="6">
    <location>
        <begin position="66"/>
        <end position="89"/>
    </location>
</feature>
<evidence type="ECO:0000313" key="8">
    <source>
        <dbReference type="EMBL" id="MFC7203676.1"/>
    </source>
</evidence>
<feature type="transmembrane region" description="Helical" evidence="6">
    <location>
        <begin position="6"/>
        <end position="27"/>
    </location>
</feature>
<feature type="transmembrane region" description="Helical" evidence="6">
    <location>
        <begin position="180"/>
        <end position="200"/>
    </location>
</feature>
<evidence type="ECO:0000256" key="6">
    <source>
        <dbReference type="SAM" id="Phobius"/>
    </source>
</evidence>
<keyword evidence="6" id="KW-0812">Transmembrane</keyword>
<dbReference type="GO" id="GO:0000160">
    <property type="term" value="P:phosphorelay signal transduction system"/>
    <property type="evidence" value="ECO:0007669"/>
    <property type="project" value="UniProtKB-KW"/>
</dbReference>
<keyword evidence="6" id="KW-1133">Transmembrane helix</keyword>
<evidence type="ECO:0000256" key="5">
    <source>
        <dbReference type="ARBA" id="ARBA00023012"/>
    </source>
</evidence>
<keyword evidence="9" id="KW-1185">Reference proteome</keyword>